<keyword evidence="2" id="KW-1185">Reference proteome</keyword>
<sequence>MLRNVRRRPGMYLWRSELSYGGLVNFVMGLDLGTDGALLNGFREFLVLKLDGGDNLGWPGLVKHLSGDGTEAAVDQIGPGQAGVDCLFDLLDEFLAEASNPHRRTRIHHEYVQWLQRQSWYNQDLARFSSSPPPEMLDVDQACAMSGVDRPTLFDLVAAGQLQLSRAGAEVLFYRREVEQLVP</sequence>
<proteinExistence type="predicted"/>
<evidence type="ECO:0008006" key="3">
    <source>
        <dbReference type="Google" id="ProtNLM"/>
    </source>
</evidence>
<reference evidence="1 2" key="1">
    <citation type="submission" date="2020-08" db="EMBL/GenBank/DDBJ databases">
        <title>Sequencing the genomes of 1000 actinobacteria strains.</title>
        <authorList>
            <person name="Klenk H.-P."/>
        </authorList>
    </citation>
    <scope>NUCLEOTIDE SEQUENCE [LARGE SCALE GENOMIC DNA]</scope>
    <source>
        <strain evidence="1 2">DSM 44230</strain>
    </source>
</reference>
<dbReference type="EMBL" id="JACHMH010000001">
    <property type="protein sequence ID" value="MBB4679701.1"/>
    <property type="molecule type" value="Genomic_DNA"/>
</dbReference>
<dbReference type="RefSeq" id="WP_185005417.1">
    <property type="nucleotide sequence ID" value="NZ_BAAAUI010000001.1"/>
</dbReference>
<gene>
    <name evidence="1" type="ORF">HNR67_005819</name>
</gene>
<evidence type="ECO:0000313" key="2">
    <source>
        <dbReference type="Proteomes" id="UP000533598"/>
    </source>
</evidence>
<dbReference type="AlphaFoldDB" id="A0A7W7FUT7"/>
<accession>A0A7W7FUT7</accession>
<protein>
    <recommendedName>
        <fullName evidence="3">Helix-turn-helix domain-containing protein</fullName>
    </recommendedName>
</protein>
<evidence type="ECO:0000313" key="1">
    <source>
        <dbReference type="EMBL" id="MBB4679701.1"/>
    </source>
</evidence>
<dbReference type="Proteomes" id="UP000533598">
    <property type="component" value="Unassembled WGS sequence"/>
</dbReference>
<organism evidence="1 2">
    <name type="scientific">Crossiella cryophila</name>
    <dbReference type="NCBI Taxonomy" id="43355"/>
    <lineage>
        <taxon>Bacteria</taxon>
        <taxon>Bacillati</taxon>
        <taxon>Actinomycetota</taxon>
        <taxon>Actinomycetes</taxon>
        <taxon>Pseudonocardiales</taxon>
        <taxon>Pseudonocardiaceae</taxon>
        <taxon>Crossiella</taxon>
    </lineage>
</organism>
<comment type="caution">
    <text evidence="1">The sequence shown here is derived from an EMBL/GenBank/DDBJ whole genome shotgun (WGS) entry which is preliminary data.</text>
</comment>
<name>A0A7W7FUT7_9PSEU</name>